<keyword evidence="3" id="KW-1185">Reference proteome</keyword>
<gene>
    <name evidence="2" type="ORF">CUS_4302</name>
</gene>
<feature type="region of interest" description="Disordered" evidence="1">
    <location>
        <begin position="514"/>
        <end position="536"/>
    </location>
</feature>
<dbReference type="eggNOG" id="ENOG5030IHI">
    <property type="taxonomic scope" value="Bacteria"/>
</dbReference>
<proteinExistence type="predicted"/>
<dbReference type="AlphaFoldDB" id="E9SAC6"/>
<comment type="caution">
    <text evidence="2">The sequence shown here is derived from an EMBL/GenBank/DDBJ whole genome shotgun (WGS) entry which is preliminary data.</text>
</comment>
<sequence length="555" mass="60674">MVKKNVLTPVLAGVLGLSIVGSGVGYYMINKDGGNGADKGKSKSSTTTSPKITVMAENISNTLSRAQDIATGEVDFAYEGSLNVSFGTAITKEAGTDIKDIGMNVSTKQKGGNEGGDITLTYGGSTLMTINEVLSRENSEEMFVKIPELSDAYLKVGKEDVEKYVKEEMGMDMSELTQAAEDIDIDFDAEAFEADINEYEKIVKDNFPEVKEEGTKSGDIDGISYEYTSKSYEVTNADAQKIATAVLEKAKTDENLKSLYEQGVDKVMNSASAMGSEDTETPPTYEESIDKMLEEVKTEISEEDSEKVFLETYENADGEFMGFNLKPDGEEGEFKYVIVSNDNAEGIDLSFDSGESEAMTVYGALKSENDAVNGGYTITANEDGVEILKLVYDIKDVKTVGDNFSGTIRIDASIDDNGEANSGWFEITSNSTEDNVDISFDIGINGENAMTISMTSKKTEASDVELPAADAKIFDALDEEQMNKYLEECDMEGFQNKMKETLGDDMYNNLFGGSASSSGSQYSFDDEEDYDFDDEDFDWEQFESEMNETETDEPA</sequence>
<feature type="compositionally biased region" description="Low complexity" evidence="1">
    <location>
        <begin position="514"/>
        <end position="523"/>
    </location>
</feature>
<evidence type="ECO:0008006" key="4">
    <source>
        <dbReference type="Google" id="ProtNLM"/>
    </source>
</evidence>
<dbReference type="EMBL" id="ADKM02000054">
    <property type="protein sequence ID" value="EGC03768.1"/>
    <property type="molecule type" value="Genomic_DNA"/>
</dbReference>
<feature type="compositionally biased region" description="Acidic residues" evidence="1">
    <location>
        <begin position="524"/>
        <end position="536"/>
    </location>
</feature>
<name>E9SAC6_RUMAL</name>
<dbReference type="Proteomes" id="UP000004259">
    <property type="component" value="Unassembled WGS sequence"/>
</dbReference>
<organism evidence="2 3">
    <name type="scientific">Ruminococcus albus 8</name>
    <dbReference type="NCBI Taxonomy" id="246199"/>
    <lineage>
        <taxon>Bacteria</taxon>
        <taxon>Bacillati</taxon>
        <taxon>Bacillota</taxon>
        <taxon>Clostridia</taxon>
        <taxon>Eubacteriales</taxon>
        <taxon>Oscillospiraceae</taxon>
        <taxon>Ruminococcus</taxon>
    </lineage>
</organism>
<evidence type="ECO:0000313" key="3">
    <source>
        <dbReference type="Proteomes" id="UP000004259"/>
    </source>
</evidence>
<accession>E9SAC6</accession>
<protein>
    <recommendedName>
        <fullName evidence="4">Lipoprotein</fullName>
    </recommendedName>
</protein>
<evidence type="ECO:0000256" key="1">
    <source>
        <dbReference type="SAM" id="MobiDB-lite"/>
    </source>
</evidence>
<evidence type="ECO:0000313" key="2">
    <source>
        <dbReference type="EMBL" id="EGC03768.1"/>
    </source>
</evidence>
<dbReference type="RefSeq" id="WP_002848084.1">
    <property type="nucleotide sequence ID" value="NZ_JAJFOM010000001.1"/>
</dbReference>
<reference evidence="2 3" key="1">
    <citation type="submission" date="2011-02" db="EMBL/GenBank/DDBJ databases">
        <authorList>
            <person name="Nelson K.E."/>
            <person name="Sutton G."/>
            <person name="Torralba M."/>
            <person name="Durkin S."/>
            <person name="Harkins D."/>
            <person name="Montgomery R."/>
            <person name="Ziemer C."/>
            <person name="Klaassens E."/>
            <person name="Ocuiv P."/>
            <person name="Morrison M."/>
        </authorList>
    </citation>
    <scope>NUCLEOTIDE SEQUENCE [LARGE SCALE GENOMIC DNA]</scope>
    <source>
        <strain evidence="2 3">8</strain>
    </source>
</reference>
<dbReference type="OrthoDB" id="1815478at2"/>